<dbReference type="AlphaFoldDB" id="A0A7K0C0Q6"/>
<keyword evidence="2" id="KW-0812">Transmembrane</keyword>
<evidence type="ECO:0000313" key="3">
    <source>
        <dbReference type="EMBL" id="MQY07048.1"/>
    </source>
</evidence>
<comment type="caution">
    <text evidence="3">The sequence shown here is derived from an EMBL/GenBank/DDBJ whole genome shotgun (WGS) entry which is preliminary data.</text>
</comment>
<sequence length="420" mass="44118">MSEPVENGDAPAGPPAPAPAHDVWGKVEAPAQHIEPKTVPEAQPIVRPEPAPAAEPPRVEFEAAPVPEPEPRVRTGPLPAVEDEAWSAPADESDVKVAPVPAGQQPEAPAWEGSLFEGGAREPEADPRYVAPTSDHGPGKSGKPSSGNWQMPDWMADEGAADAKLGTQDPLDDGDGRNRVVLFGGVGLLVVAVAAAGGVYLLKGRGDSGASEGKAHRPASAVKPPPPPQVEPPADKPLRRFPGKPAKVLGMVKDAHSGLAYPRLAAPWVTPTKKNKLGISGWSGQQILVTEKKAGQMWYGQLLTGTLIPTLQGAYKGPDSVKNVAALAAKGLEERYYGFAHKTAPLASQELTVDGHKGWLVASYLTYKRPPFKATGEIVATAVIDTGKQAPAVVFASMPNTHRAKWPDVNEFIGKMKVAS</sequence>
<feature type="transmembrane region" description="Helical" evidence="2">
    <location>
        <begin position="180"/>
        <end position="202"/>
    </location>
</feature>
<reference evidence="3 4" key="1">
    <citation type="submission" date="2019-10" db="EMBL/GenBank/DDBJ databases">
        <title>Actinomadura rubteroloni sp. nov. and Actinomadura macrotermitis sp. nov., isolated from the gut of fungus growing-termite Macrotermes natalensis.</title>
        <authorList>
            <person name="Benndorf R."/>
            <person name="Martin K."/>
            <person name="Kuefner M."/>
            <person name="De Beer W."/>
            <person name="Kaster A.-K."/>
            <person name="Vollmers J."/>
            <person name="Poulsen M."/>
            <person name="Beemelmanns C."/>
        </authorList>
    </citation>
    <scope>NUCLEOTIDE SEQUENCE [LARGE SCALE GENOMIC DNA]</scope>
    <source>
        <strain evidence="3 4">RB68</strain>
    </source>
</reference>
<evidence type="ECO:0000256" key="2">
    <source>
        <dbReference type="SAM" id="Phobius"/>
    </source>
</evidence>
<feature type="region of interest" description="Disordered" evidence="1">
    <location>
        <begin position="1"/>
        <end position="153"/>
    </location>
</feature>
<dbReference type="Proteomes" id="UP000487268">
    <property type="component" value="Unassembled WGS sequence"/>
</dbReference>
<organism evidence="3 4">
    <name type="scientific">Actinomadura macrotermitis</name>
    <dbReference type="NCBI Taxonomy" id="2585200"/>
    <lineage>
        <taxon>Bacteria</taxon>
        <taxon>Bacillati</taxon>
        <taxon>Actinomycetota</taxon>
        <taxon>Actinomycetes</taxon>
        <taxon>Streptosporangiales</taxon>
        <taxon>Thermomonosporaceae</taxon>
        <taxon>Actinomadura</taxon>
    </lineage>
</organism>
<gene>
    <name evidence="3" type="ORF">ACRB68_51450</name>
</gene>
<accession>A0A7K0C0Q6</accession>
<keyword evidence="2" id="KW-1133">Transmembrane helix</keyword>
<feature type="region of interest" description="Disordered" evidence="1">
    <location>
        <begin position="206"/>
        <end position="242"/>
    </location>
</feature>
<proteinExistence type="predicted"/>
<evidence type="ECO:0000256" key="1">
    <source>
        <dbReference type="SAM" id="MobiDB-lite"/>
    </source>
</evidence>
<name>A0A7K0C0Q6_9ACTN</name>
<evidence type="ECO:0000313" key="4">
    <source>
        <dbReference type="Proteomes" id="UP000487268"/>
    </source>
</evidence>
<dbReference type="EMBL" id="WEGH01000003">
    <property type="protein sequence ID" value="MQY07048.1"/>
    <property type="molecule type" value="Genomic_DNA"/>
</dbReference>
<keyword evidence="2" id="KW-0472">Membrane</keyword>
<protein>
    <submittedName>
        <fullName evidence="3">Uncharacterized protein</fullName>
    </submittedName>
</protein>
<keyword evidence="4" id="KW-1185">Reference proteome</keyword>